<evidence type="ECO:0008006" key="4">
    <source>
        <dbReference type="Google" id="ProtNLM"/>
    </source>
</evidence>
<accession>A0A918P694</accession>
<dbReference type="PROSITE" id="PS50005">
    <property type="entry name" value="TPR"/>
    <property type="match status" value="1"/>
</dbReference>
<dbReference type="InterPro" id="IPR011990">
    <property type="entry name" value="TPR-like_helical_dom_sf"/>
</dbReference>
<evidence type="ECO:0000313" key="3">
    <source>
        <dbReference type="Proteomes" id="UP000645257"/>
    </source>
</evidence>
<dbReference type="AlphaFoldDB" id="A0A918P694"/>
<feature type="repeat" description="TPR" evidence="1">
    <location>
        <begin position="113"/>
        <end position="146"/>
    </location>
</feature>
<reference evidence="2" key="2">
    <citation type="submission" date="2020-09" db="EMBL/GenBank/DDBJ databases">
        <authorList>
            <person name="Sun Q."/>
            <person name="Kim S."/>
        </authorList>
    </citation>
    <scope>NUCLEOTIDE SEQUENCE</scope>
    <source>
        <strain evidence="2">KCTC 32182</strain>
    </source>
</reference>
<sequence length="214" mass="22987">MTNGRQTAIEEAVIRGKEILQTVESLINEAQGKSEDAALVAAGKIREIAQTYRLAQVCYRDAARKNPGNLEARARLAIAFLKDRNVTKGLTIAMELADRQPDFAFKDISGHPVSIMTLLGDAYRAAGDTTQARRAYESALKQQPGDTRAAVFLAQVLAEDGLLDEAADVAANSANGHDAAPFQATLRLLANDPNRMPAIAGILANRTARLAFDV</sequence>
<dbReference type="Pfam" id="PF13432">
    <property type="entry name" value="TPR_16"/>
    <property type="match status" value="1"/>
</dbReference>
<gene>
    <name evidence="2" type="ORF">GCM10011289_33010</name>
</gene>
<dbReference type="Proteomes" id="UP000645257">
    <property type="component" value="Unassembled WGS sequence"/>
</dbReference>
<organism evidence="2 3">
    <name type="scientific">Paludibacterium paludis</name>
    <dbReference type="NCBI Taxonomy" id="1225769"/>
    <lineage>
        <taxon>Bacteria</taxon>
        <taxon>Pseudomonadati</taxon>
        <taxon>Pseudomonadota</taxon>
        <taxon>Betaproteobacteria</taxon>
        <taxon>Neisseriales</taxon>
        <taxon>Chromobacteriaceae</taxon>
        <taxon>Paludibacterium</taxon>
    </lineage>
</organism>
<dbReference type="InterPro" id="IPR019734">
    <property type="entry name" value="TPR_rpt"/>
</dbReference>
<dbReference type="SUPFAM" id="SSF48452">
    <property type="entry name" value="TPR-like"/>
    <property type="match status" value="1"/>
</dbReference>
<dbReference type="Gene3D" id="1.25.40.10">
    <property type="entry name" value="Tetratricopeptide repeat domain"/>
    <property type="match status" value="1"/>
</dbReference>
<keyword evidence="1" id="KW-0802">TPR repeat</keyword>
<reference evidence="2" key="1">
    <citation type="journal article" date="2014" name="Int. J. Syst. Evol. Microbiol.">
        <title>Complete genome sequence of Corynebacterium casei LMG S-19264T (=DSM 44701T), isolated from a smear-ripened cheese.</title>
        <authorList>
            <consortium name="US DOE Joint Genome Institute (JGI-PGF)"/>
            <person name="Walter F."/>
            <person name="Albersmeier A."/>
            <person name="Kalinowski J."/>
            <person name="Ruckert C."/>
        </authorList>
    </citation>
    <scope>NUCLEOTIDE SEQUENCE</scope>
    <source>
        <strain evidence="2">KCTC 32182</strain>
    </source>
</reference>
<name>A0A918P694_9NEIS</name>
<proteinExistence type="predicted"/>
<protein>
    <recommendedName>
        <fullName evidence="4">Tetratricopeptide repeat protein</fullName>
    </recommendedName>
</protein>
<evidence type="ECO:0000313" key="2">
    <source>
        <dbReference type="EMBL" id="GGY26828.1"/>
    </source>
</evidence>
<dbReference type="RefSeq" id="WP_189536377.1">
    <property type="nucleotide sequence ID" value="NZ_BMYX01000023.1"/>
</dbReference>
<comment type="caution">
    <text evidence="2">The sequence shown here is derived from an EMBL/GenBank/DDBJ whole genome shotgun (WGS) entry which is preliminary data.</text>
</comment>
<keyword evidence="3" id="KW-1185">Reference proteome</keyword>
<dbReference type="EMBL" id="BMYX01000023">
    <property type="protein sequence ID" value="GGY26828.1"/>
    <property type="molecule type" value="Genomic_DNA"/>
</dbReference>
<evidence type="ECO:0000256" key="1">
    <source>
        <dbReference type="PROSITE-ProRule" id="PRU00339"/>
    </source>
</evidence>